<evidence type="ECO:0000313" key="11">
    <source>
        <dbReference type="EnsemblPlants" id="OPUNC11G18700.1"/>
    </source>
</evidence>
<dbReference type="Gramene" id="OPUNC11G18700.1">
    <property type="protein sequence ID" value="OPUNC11G18700.1"/>
    <property type="gene ID" value="OPUNC11G18700"/>
</dbReference>
<evidence type="ECO:0000256" key="7">
    <source>
        <dbReference type="ARBA" id="ARBA00023242"/>
    </source>
</evidence>
<dbReference type="HOGENOM" id="CLU_015174_0_0_1"/>
<dbReference type="InterPro" id="IPR046831">
    <property type="entry name" value="Calmodulin_bind_N"/>
</dbReference>
<organism evidence="11">
    <name type="scientific">Oryza punctata</name>
    <name type="common">Red rice</name>
    <dbReference type="NCBI Taxonomy" id="4537"/>
    <lineage>
        <taxon>Eukaryota</taxon>
        <taxon>Viridiplantae</taxon>
        <taxon>Streptophyta</taxon>
        <taxon>Embryophyta</taxon>
        <taxon>Tracheophyta</taxon>
        <taxon>Spermatophyta</taxon>
        <taxon>Magnoliopsida</taxon>
        <taxon>Liliopsida</taxon>
        <taxon>Poales</taxon>
        <taxon>Poaceae</taxon>
        <taxon>BOP clade</taxon>
        <taxon>Oryzoideae</taxon>
        <taxon>Oryzeae</taxon>
        <taxon>Oryzinae</taxon>
        <taxon>Oryza</taxon>
    </lineage>
</organism>
<dbReference type="STRING" id="4537.A0A0E0MHZ9"/>
<dbReference type="InterPro" id="IPR012416">
    <property type="entry name" value="CBP60"/>
</dbReference>
<dbReference type="GO" id="GO:0080142">
    <property type="term" value="P:regulation of salicylic acid biosynthetic process"/>
    <property type="evidence" value="ECO:0007669"/>
    <property type="project" value="TreeGrafter"/>
</dbReference>
<dbReference type="eggNOG" id="ENOG502QWE3">
    <property type="taxonomic scope" value="Eukaryota"/>
</dbReference>
<feature type="domain" description="Calmodulin binding protein-like N-terminal" evidence="8">
    <location>
        <begin position="205"/>
        <end position="346"/>
    </location>
</feature>
<protein>
    <submittedName>
        <fullName evidence="11">Uncharacterized protein</fullName>
    </submittedName>
</protein>
<evidence type="ECO:0000256" key="4">
    <source>
        <dbReference type="ARBA" id="ARBA00023125"/>
    </source>
</evidence>
<evidence type="ECO:0000259" key="10">
    <source>
        <dbReference type="Pfam" id="PF20452"/>
    </source>
</evidence>
<reference evidence="11" key="1">
    <citation type="submission" date="2015-04" db="UniProtKB">
        <authorList>
            <consortium name="EnsemblPlants"/>
        </authorList>
    </citation>
    <scope>IDENTIFICATION</scope>
</reference>
<accession>A0A0E0MHZ9</accession>
<dbReference type="AlphaFoldDB" id="A0A0E0MHZ9"/>
<dbReference type="PANTHER" id="PTHR31713:SF10">
    <property type="entry name" value="EXPRESSED PROTEIN"/>
    <property type="match status" value="1"/>
</dbReference>
<keyword evidence="3" id="KW-0805">Transcription regulation</keyword>
<evidence type="ECO:0000259" key="9">
    <source>
        <dbReference type="Pfam" id="PF20451"/>
    </source>
</evidence>
<dbReference type="InterPro" id="IPR046829">
    <property type="entry name" value="Calmod_bind_C"/>
</dbReference>
<evidence type="ECO:0000256" key="6">
    <source>
        <dbReference type="ARBA" id="ARBA00023163"/>
    </source>
</evidence>
<evidence type="ECO:0000256" key="3">
    <source>
        <dbReference type="ARBA" id="ARBA00023015"/>
    </source>
</evidence>
<evidence type="ECO:0000256" key="2">
    <source>
        <dbReference type="ARBA" id="ARBA00007214"/>
    </source>
</evidence>
<dbReference type="Pfam" id="PF07887">
    <property type="entry name" value="Calmodulin_bind"/>
    <property type="match status" value="1"/>
</dbReference>
<evidence type="ECO:0000259" key="8">
    <source>
        <dbReference type="Pfam" id="PF07887"/>
    </source>
</evidence>
<dbReference type="EnsemblPlants" id="OPUNC11G18700.1">
    <property type="protein sequence ID" value="OPUNC11G18700.1"/>
    <property type="gene ID" value="OPUNC11G18700"/>
</dbReference>
<comment type="similarity">
    <text evidence="2">Belongs to the plant ACBP60 protein family.</text>
</comment>
<feature type="domain" description="Calmodulin binding protein C-terminal" evidence="10">
    <location>
        <begin position="434"/>
        <end position="492"/>
    </location>
</feature>
<keyword evidence="5" id="KW-0010">Activator</keyword>
<dbReference type="GO" id="GO:0003700">
    <property type="term" value="F:DNA-binding transcription factor activity"/>
    <property type="evidence" value="ECO:0007669"/>
    <property type="project" value="TreeGrafter"/>
</dbReference>
<sequence length="657" mass="73852">MPPKRKSSPPPPPPGPVVVVPPPPYRRRLEIIDLPQGAAAAAPTTPGKWQLPRVPIAFIALYFIVLVEGKCNRRIRRVVRVSQQNLQVRKENNISQRKVLQAFDSALQKHLNPIHRSLESLTERIHTLTHEVVLDLRYFTLLKITTPYLIKFNPFFLTEELLYDFYQQAKGQIKQSNPNHHANEHYRSEANQDAAGFAQYGEVAELRFLNKLKPRLYTQEKIRAADGTAIQIALYKDNQIVQSGPLSSARIELLALEGDFNDDAPQNWTECMFSQNIARFRKGPVLGGVCQIKLKNGEASPSDISFVVPSSKSRSGMFILAARVHSSDKAGFRIMEALMDPVVVQVYRNKANKNSDSPKLKDEVYRLKGISKTGTRFEWLKHNGINTVEDMLKALNKNEKKIRTECFKLKKNSEDWKETVEHARKRDLEGNCNLKSYRVEEQHVVLFFNCVHDLVGAQFHDGYVTKDNFDSDQQDAVNCLKKQAYDALDDIAFDYKMKDNYPVSLSSAMNTSITDGDASIPLADRAGTNPPDLHVTSQAVGNSHHSEIYQAELPEAFLNYNSACEIEPSVEELIPTEEYCLYDNQDEGYRADAVTQIFGGFSEVDIPNGRYIGQASEGTSSGGNALIGLTNVSQNVSGDSNIAELIDSDLDPYQYII</sequence>
<dbReference type="GO" id="GO:0043565">
    <property type="term" value="F:sequence-specific DNA binding"/>
    <property type="evidence" value="ECO:0007669"/>
    <property type="project" value="TreeGrafter"/>
</dbReference>
<keyword evidence="7" id="KW-0539">Nucleus</keyword>
<keyword evidence="4" id="KW-0238">DNA-binding</keyword>
<proteinExistence type="inferred from homology"/>
<dbReference type="Proteomes" id="UP000026962">
    <property type="component" value="Chromosome 11"/>
</dbReference>
<evidence type="ECO:0000256" key="1">
    <source>
        <dbReference type="ARBA" id="ARBA00004123"/>
    </source>
</evidence>
<dbReference type="PANTHER" id="PTHR31713">
    <property type="entry name" value="OS02G0177800 PROTEIN"/>
    <property type="match status" value="1"/>
</dbReference>
<comment type="subcellular location">
    <subcellularLocation>
        <location evidence="1">Nucleus</location>
    </subcellularLocation>
</comment>
<name>A0A0E0MHZ9_ORYPU</name>
<dbReference type="GO" id="GO:0005634">
    <property type="term" value="C:nucleus"/>
    <property type="evidence" value="ECO:0007669"/>
    <property type="project" value="UniProtKB-SubCell"/>
</dbReference>
<dbReference type="Pfam" id="PF20452">
    <property type="entry name" value="Calmod_bind_C"/>
    <property type="match status" value="1"/>
</dbReference>
<keyword evidence="6" id="KW-0804">Transcription</keyword>
<dbReference type="Pfam" id="PF20451">
    <property type="entry name" value="Calmod_bind_M"/>
    <property type="match status" value="1"/>
</dbReference>
<reference evidence="11" key="2">
    <citation type="submission" date="2018-05" db="EMBL/GenBank/DDBJ databases">
        <title>OpunRS2 (Oryza punctata Reference Sequence Version 2).</title>
        <authorList>
            <person name="Zhang J."/>
            <person name="Kudrna D."/>
            <person name="Lee S."/>
            <person name="Talag J."/>
            <person name="Welchert J."/>
            <person name="Wing R.A."/>
        </authorList>
    </citation>
    <scope>NUCLEOTIDE SEQUENCE [LARGE SCALE GENOMIC DNA]</scope>
</reference>
<evidence type="ECO:0000313" key="12">
    <source>
        <dbReference type="Proteomes" id="UP000026962"/>
    </source>
</evidence>
<keyword evidence="12" id="KW-1185">Reference proteome</keyword>
<dbReference type="InterPro" id="IPR046830">
    <property type="entry name" value="Calmod_bind_M"/>
</dbReference>
<evidence type="ECO:0000256" key="5">
    <source>
        <dbReference type="ARBA" id="ARBA00023159"/>
    </source>
</evidence>
<dbReference type="GO" id="GO:0005516">
    <property type="term" value="F:calmodulin binding"/>
    <property type="evidence" value="ECO:0007669"/>
    <property type="project" value="InterPro"/>
</dbReference>
<feature type="domain" description="Calmodulin binding protein central" evidence="9">
    <location>
        <begin position="360"/>
        <end position="425"/>
    </location>
</feature>